<organism evidence="3 4">
    <name type="scientific">Lasallia pustulata</name>
    <dbReference type="NCBI Taxonomy" id="136370"/>
    <lineage>
        <taxon>Eukaryota</taxon>
        <taxon>Fungi</taxon>
        <taxon>Dikarya</taxon>
        <taxon>Ascomycota</taxon>
        <taxon>Pezizomycotina</taxon>
        <taxon>Lecanoromycetes</taxon>
        <taxon>OSLEUM clade</taxon>
        <taxon>Umbilicariomycetidae</taxon>
        <taxon>Umbilicariales</taxon>
        <taxon>Umbilicariaceae</taxon>
        <taxon>Lasallia</taxon>
    </lineage>
</organism>
<evidence type="ECO:0000313" key="4">
    <source>
        <dbReference type="Proteomes" id="UP000324767"/>
    </source>
</evidence>
<protein>
    <submittedName>
        <fullName evidence="3">Anaphase-promoting complex subunit 2</fullName>
    </submittedName>
</protein>
<dbReference type="GO" id="GO:0005789">
    <property type="term" value="C:endoplasmic reticulum membrane"/>
    <property type="evidence" value="ECO:0007669"/>
    <property type="project" value="TreeGrafter"/>
</dbReference>
<name>A0A5M8PUY1_9LECA</name>
<feature type="compositionally biased region" description="Basic and acidic residues" evidence="1">
    <location>
        <begin position="78"/>
        <end position="95"/>
    </location>
</feature>
<dbReference type="GO" id="GO:0070072">
    <property type="term" value="P:vacuolar proton-transporting V-type ATPase complex assembly"/>
    <property type="evidence" value="ECO:0007669"/>
    <property type="project" value="InterPro"/>
</dbReference>
<dbReference type="Pfam" id="PF08636">
    <property type="entry name" value="Pkr1"/>
    <property type="match status" value="1"/>
</dbReference>
<keyword evidence="2" id="KW-1133">Transmembrane helix</keyword>
<dbReference type="InterPro" id="IPR013945">
    <property type="entry name" value="Pkr1"/>
</dbReference>
<gene>
    <name evidence="3" type="ORF">FRX48_03128</name>
</gene>
<evidence type="ECO:0000313" key="3">
    <source>
        <dbReference type="EMBL" id="KAA6413382.1"/>
    </source>
</evidence>
<feature type="region of interest" description="Disordered" evidence="1">
    <location>
        <begin position="75"/>
        <end position="160"/>
    </location>
</feature>
<dbReference type="EMBL" id="VXIT01000004">
    <property type="protein sequence ID" value="KAA6413382.1"/>
    <property type="molecule type" value="Genomic_DNA"/>
</dbReference>
<feature type="transmembrane region" description="Helical" evidence="2">
    <location>
        <begin position="20"/>
        <end position="41"/>
    </location>
</feature>
<keyword evidence="2" id="KW-0812">Transmembrane</keyword>
<evidence type="ECO:0000256" key="1">
    <source>
        <dbReference type="SAM" id="MobiDB-lite"/>
    </source>
</evidence>
<dbReference type="AlphaFoldDB" id="A0A5M8PUY1"/>
<comment type="caution">
    <text evidence="3">The sequence shown here is derived from an EMBL/GenBank/DDBJ whole genome shotgun (WGS) entry which is preliminary data.</text>
</comment>
<proteinExistence type="predicted"/>
<sequence>MAEFLTNLVNSIFTPGPTPSLVVATNASFAALQLVLLLLLMATYSIHFLILSILSAGLWWAINWFVAEIQAGNTEEEDAKRLRDARRDRNKKGAEDSGTETEAAEEKGRRTSEKQDMEGGHRPEKAEGVLRKRRSFGDVSGDLSTDSEWDKVSNEGEEDA</sequence>
<feature type="transmembrane region" description="Helical" evidence="2">
    <location>
        <begin position="48"/>
        <end position="66"/>
    </location>
</feature>
<feature type="compositionally biased region" description="Basic and acidic residues" evidence="1">
    <location>
        <begin position="104"/>
        <end position="130"/>
    </location>
</feature>
<dbReference type="OrthoDB" id="9626941at2759"/>
<accession>A0A5M8PUY1</accession>
<evidence type="ECO:0000256" key="2">
    <source>
        <dbReference type="SAM" id="Phobius"/>
    </source>
</evidence>
<reference evidence="3 4" key="1">
    <citation type="submission" date="2019-09" db="EMBL/GenBank/DDBJ databases">
        <title>The hologenome of the rock-dwelling lichen Lasallia pustulata.</title>
        <authorList>
            <person name="Greshake Tzovaras B."/>
            <person name="Segers F."/>
            <person name="Bicker A."/>
            <person name="Dal Grande F."/>
            <person name="Otte J."/>
            <person name="Hankeln T."/>
            <person name="Schmitt I."/>
            <person name="Ebersberger I."/>
        </authorList>
    </citation>
    <scope>NUCLEOTIDE SEQUENCE [LARGE SCALE GENOMIC DNA]</scope>
    <source>
        <strain evidence="3">A1-1</strain>
    </source>
</reference>
<dbReference type="PANTHER" id="PTHR28251">
    <property type="entry name" value="V-TYPE ATPASE ASSEMBLY FACTOR PKR1"/>
    <property type="match status" value="1"/>
</dbReference>
<dbReference type="PANTHER" id="PTHR28251:SF1">
    <property type="entry name" value="V-TYPE ATPASE ASSEMBLY FACTOR PKR1"/>
    <property type="match status" value="1"/>
</dbReference>
<dbReference type="Proteomes" id="UP000324767">
    <property type="component" value="Unassembled WGS sequence"/>
</dbReference>
<keyword evidence="2" id="KW-0472">Membrane</keyword>